<dbReference type="InterPro" id="IPR055458">
    <property type="entry name" value="IFT52_GIFT"/>
</dbReference>
<gene>
    <name evidence="3" type="ORF">V144x_39500</name>
</gene>
<evidence type="ECO:0000313" key="3">
    <source>
        <dbReference type="EMBL" id="QDT98448.1"/>
    </source>
</evidence>
<dbReference type="Proteomes" id="UP000318704">
    <property type="component" value="Chromosome"/>
</dbReference>
<dbReference type="RefSeq" id="WP_144987114.1">
    <property type="nucleotide sequence ID" value="NZ_CP037920.1"/>
</dbReference>
<dbReference type="EMBL" id="CP037920">
    <property type="protein sequence ID" value="QDT98448.1"/>
    <property type="molecule type" value="Genomic_DNA"/>
</dbReference>
<feature type="chain" id="PRO_5022145948" description="IFT52 GIFT domain-containing protein" evidence="1">
    <location>
        <begin position="21"/>
        <end position="448"/>
    </location>
</feature>
<accession>A0A517VZL3</accession>
<feature type="domain" description="IFT52 GIFT" evidence="2">
    <location>
        <begin position="243"/>
        <end position="333"/>
    </location>
</feature>
<dbReference type="AlphaFoldDB" id="A0A517VZL3"/>
<feature type="signal peptide" evidence="1">
    <location>
        <begin position="1"/>
        <end position="20"/>
    </location>
</feature>
<keyword evidence="1" id="KW-0732">Signal</keyword>
<evidence type="ECO:0000256" key="1">
    <source>
        <dbReference type="SAM" id="SignalP"/>
    </source>
</evidence>
<dbReference type="Pfam" id="PF23355">
    <property type="entry name" value="IFT52_GIFT"/>
    <property type="match status" value="1"/>
</dbReference>
<organism evidence="3 4">
    <name type="scientific">Gimesia aquarii</name>
    <dbReference type="NCBI Taxonomy" id="2527964"/>
    <lineage>
        <taxon>Bacteria</taxon>
        <taxon>Pseudomonadati</taxon>
        <taxon>Planctomycetota</taxon>
        <taxon>Planctomycetia</taxon>
        <taxon>Planctomycetales</taxon>
        <taxon>Planctomycetaceae</taxon>
        <taxon>Gimesia</taxon>
    </lineage>
</organism>
<proteinExistence type="predicted"/>
<name>A0A517VZL3_9PLAN</name>
<evidence type="ECO:0000313" key="4">
    <source>
        <dbReference type="Proteomes" id="UP000318704"/>
    </source>
</evidence>
<evidence type="ECO:0000259" key="2">
    <source>
        <dbReference type="Pfam" id="PF23355"/>
    </source>
</evidence>
<reference evidence="3 4" key="1">
    <citation type="submission" date="2019-03" db="EMBL/GenBank/DDBJ databases">
        <title>Deep-cultivation of Planctomycetes and their phenomic and genomic characterization uncovers novel biology.</title>
        <authorList>
            <person name="Wiegand S."/>
            <person name="Jogler M."/>
            <person name="Boedeker C."/>
            <person name="Pinto D."/>
            <person name="Vollmers J."/>
            <person name="Rivas-Marin E."/>
            <person name="Kohn T."/>
            <person name="Peeters S.H."/>
            <person name="Heuer A."/>
            <person name="Rast P."/>
            <person name="Oberbeckmann S."/>
            <person name="Bunk B."/>
            <person name="Jeske O."/>
            <person name="Meyerdierks A."/>
            <person name="Storesund J.E."/>
            <person name="Kallscheuer N."/>
            <person name="Luecker S."/>
            <person name="Lage O.M."/>
            <person name="Pohl T."/>
            <person name="Merkel B.J."/>
            <person name="Hornburger P."/>
            <person name="Mueller R.-W."/>
            <person name="Bruemmer F."/>
            <person name="Labrenz M."/>
            <person name="Spormann A.M."/>
            <person name="Op den Camp H."/>
            <person name="Overmann J."/>
            <person name="Amann R."/>
            <person name="Jetten M.S.M."/>
            <person name="Mascher T."/>
            <person name="Medema M.H."/>
            <person name="Devos D.P."/>
            <person name="Kaster A.-K."/>
            <person name="Ovreas L."/>
            <person name="Rohde M."/>
            <person name="Galperin M.Y."/>
            <person name="Jogler C."/>
        </authorList>
    </citation>
    <scope>NUCLEOTIDE SEQUENCE [LARGE SCALE GENOMIC DNA]</scope>
    <source>
        <strain evidence="3 4">V144</strain>
    </source>
</reference>
<protein>
    <recommendedName>
        <fullName evidence="2">IFT52 GIFT domain-containing protein</fullName>
    </recommendedName>
</protein>
<sequence precursor="true">MSTRYAILIALISFFNLPDAALFAQTNNRNILPSLDVKAASVSGTWTKKENDLIATGKGSRLMLPGKLAGSYSITVEFTRTAGDNSIGVILPVGPGQCLFNLSAFNGEAHGIGLIDGKLARDNETTIKPGTLKNNHPYRLLIEVDVKKNTASISSQLDGRPSLKWRGSPKSLSMFEGWKIPKTDQAGIYTNSDVTFHSITINQLDPKMRMTIPVKPTTKKPSNTISTDNVLYYDRAHGEGLANGLETMARNQNFAVQISDQPISSASLKKVRVLYIRGPSQAFSLDEQKVIIDFVQSGGAFLLVMDEERRMPLQKTGVNEILKPFNMKLTADTQYLHNCGAIAKAGLINKVDRELPFSGGRAIEGGTPFGFQLDKAGKPAQPFAAFQQVNGGGKIIVLAEGMSSMLMGTKEGVRLSGVPRNPAKTTYWGKDSQFFMTEVLAWLMRTKN</sequence>
<dbReference type="KEGG" id="gaw:V144x_39500"/>